<dbReference type="RefSeq" id="WP_002945900.1">
    <property type="nucleotide sequence ID" value="NZ_CP012543.1"/>
</dbReference>
<evidence type="ECO:0000313" key="1">
    <source>
        <dbReference type="EMBL" id="QCD47801.1"/>
    </source>
</evidence>
<dbReference type="Proteomes" id="UP000502377">
    <property type="component" value="Chromosome"/>
</dbReference>
<proteinExistence type="predicted"/>
<protein>
    <submittedName>
        <fullName evidence="1">Uncharacterized protein</fullName>
    </submittedName>
</protein>
<dbReference type="KEGG" id="crx:CRECT_2202"/>
<accession>A0A6G5QQA5</accession>
<gene>
    <name evidence="1" type="ORF">CRECT_2202</name>
</gene>
<name>A0A6G5QQA5_CAMRE</name>
<organism evidence="1 2">
    <name type="scientific">Campylobacter rectus</name>
    <name type="common">Wolinella recta</name>
    <dbReference type="NCBI Taxonomy" id="203"/>
    <lineage>
        <taxon>Bacteria</taxon>
        <taxon>Pseudomonadati</taxon>
        <taxon>Campylobacterota</taxon>
        <taxon>Epsilonproteobacteria</taxon>
        <taxon>Campylobacterales</taxon>
        <taxon>Campylobacteraceae</taxon>
        <taxon>Campylobacter</taxon>
    </lineage>
</organism>
<reference evidence="1 2" key="1">
    <citation type="submission" date="2016-07" db="EMBL/GenBank/DDBJ databases">
        <title>Comparative genomics of the Campylobacter concisus group.</title>
        <authorList>
            <person name="Miller W.G."/>
            <person name="Yee E."/>
            <person name="Chapman M.H."/>
            <person name="Huynh S."/>
            <person name="Bono J.L."/>
            <person name="On S.L.W."/>
            <person name="StLeger J."/>
            <person name="Foster G."/>
            <person name="Parker C.T."/>
        </authorList>
    </citation>
    <scope>NUCLEOTIDE SEQUENCE [LARGE SCALE GENOMIC DNA]</scope>
    <source>
        <strain evidence="1 2">ATCC 33238</strain>
    </source>
</reference>
<evidence type="ECO:0000313" key="2">
    <source>
        <dbReference type="Proteomes" id="UP000502377"/>
    </source>
</evidence>
<sequence>MVLKFDIAVKFSFKFKPGFDDLNPHRENFSVKSNGNLRRARLPHKVAKTVRDLAIDLNNFACVALPNLTAQKVKFRLAFPSFALV</sequence>
<dbReference type="AlphaFoldDB" id="A0A6G5QQA5"/>
<dbReference type="EMBL" id="CP012543">
    <property type="protein sequence ID" value="QCD47801.1"/>
    <property type="molecule type" value="Genomic_DNA"/>
</dbReference>